<gene>
    <name evidence="1" type="primary">jg7749</name>
    <name evidence="1" type="ORF">PAEG_LOCUS20252</name>
</gene>
<dbReference type="Proteomes" id="UP000838756">
    <property type="component" value="Unassembled WGS sequence"/>
</dbReference>
<comment type="caution">
    <text evidence="1">The sequence shown here is derived from an EMBL/GenBank/DDBJ whole genome shotgun (WGS) entry which is preliminary data.</text>
</comment>
<proteinExistence type="predicted"/>
<sequence length="94" mass="10450">MMEKLAAKQSRLVNRSRSVLFQDNARPHTATTDTYQIIGASIVIKMYKYQRTLSTPNRSSAMLQTFRSDTGTSSGDITVQKSSTMALVDAQDMV</sequence>
<dbReference type="EMBL" id="CAKXAJ010025817">
    <property type="protein sequence ID" value="CAH2244282.1"/>
    <property type="molecule type" value="Genomic_DNA"/>
</dbReference>
<accession>A0A8S4S1E8</accession>
<name>A0A8S4S1E8_9NEOP</name>
<evidence type="ECO:0000313" key="2">
    <source>
        <dbReference type="Proteomes" id="UP000838756"/>
    </source>
</evidence>
<organism evidence="1 2">
    <name type="scientific">Pararge aegeria aegeria</name>
    <dbReference type="NCBI Taxonomy" id="348720"/>
    <lineage>
        <taxon>Eukaryota</taxon>
        <taxon>Metazoa</taxon>
        <taxon>Ecdysozoa</taxon>
        <taxon>Arthropoda</taxon>
        <taxon>Hexapoda</taxon>
        <taxon>Insecta</taxon>
        <taxon>Pterygota</taxon>
        <taxon>Neoptera</taxon>
        <taxon>Endopterygota</taxon>
        <taxon>Lepidoptera</taxon>
        <taxon>Glossata</taxon>
        <taxon>Ditrysia</taxon>
        <taxon>Papilionoidea</taxon>
        <taxon>Nymphalidae</taxon>
        <taxon>Satyrinae</taxon>
        <taxon>Satyrini</taxon>
        <taxon>Parargina</taxon>
        <taxon>Pararge</taxon>
    </lineage>
</organism>
<reference evidence="1" key="1">
    <citation type="submission" date="2022-03" db="EMBL/GenBank/DDBJ databases">
        <authorList>
            <person name="Lindestad O."/>
        </authorList>
    </citation>
    <scope>NUCLEOTIDE SEQUENCE</scope>
</reference>
<evidence type="ECO:0000313" key="1">
    <source>
        <dbReference type="EMBL" id="CAH2244282.1"/>
    </source>
</evidence>
<keyword evidence="2" id="KW-1185">Reference proteome</keyword>
<dbReference type="OrthoDB" id="616263at2759"/>
<dbReference type="AlphaFoldDB" id="A0A8S4S1E8"/>
<protein>
    <submittedName>
        <fullName evidence="1">Jg7749 protein</fullName>
    </submittedName>
</protein>